<organism evidence="3 4">
    <name type="scientific">Loxodonta africana</name>
    <name type="common">African elephant</name>
    <dbReference type="NCBI Taxonomy" id="9785"/>
    <lineage>
        <taxon>Eukaryota</taxon>
        <taxon>Metazoa</taxon>
        <taxon>Chordata</taxon>
        <taxon>Craniata</taxon>
        <taxon>Vertebrata</taxon>
        <taxon>Euteleostomi</taxon>
        <taxon>Mammalia</taxon>
        <taxon>Eutheria</taxon>
        <taxon>Afrotheria</taxon>
        <taxon>Proboscidea</taxon>
        <taxon>Elephantidae</taxon>
        <taxon>Loxodonta</taxon>
    </lineage>
</organism>
<dbReference type="FunFam" id="1.10.10.1210:FF:000001">
    <property type="entry name" value="melanoma-associated antigen D1"/>
    <property type="match status" value="1"/>
</dbReference>
<name>G3UFA2_LOXAF</name>
<dbReference type="FunCoup" id="G3UFA2">
    <property type="interactions" value="15"/>
</dbReference>
<dbReference type="STRING" id="9785.ENSLAFP00000026510"/>
<feature type="domain" description="MAGE" evidence="2">
    <location>
        <begin position="445"/>
        <end position="644"/>
    </location>
</feature>
<feature type="compositionally biased region" description="Low complexity" evidence="1">
    <location>
        <begin position="1"/>
        <end position="19"/>
    </location>
</feature>
<accession>G3UFA2</accession>
<reference evidence="3" key="2">
    <citation type="submission" date="2025-08" db="UniProtKB">
        <authorList>
            <consortium name="Ensembl"/>
        </authorList>
    </citation>
    <scope>IDENTIFICATION</scope>
    <source>
        <strain evidence="3">Isolate ISIS603380</strain>
    </source>
</reference>
<keyword evidence="4" id="KW-1185">Reference proteome</keyword>
<reference evidence="3" key="3">
    <citation type="submission" date="2025-09" db="UniProtKB">
        <authorList>
            <consortium name="Ensembl"/>
        </authorList>
    </citation>
    <scope>IDENTIFICATION</scope>
    <source>
        <strain evidence="3">Isolate ISIS603380</strain>
    </source>
</reference>
<evidence type="ECO:0000259" key="2">
    <source>
        <dbReference type="PROSITE" id="PS50838"/>
    </source>
</evidence>
<dbReference type="SMART" id="SM01373">
    <property type="entry name" value="MAGE"/>
    <property type="match status" value="1"/>
</dbReference>
<dbReference type="PANTHER" id="PTHR11736:SF66">
    <property type="entry name" value="MAGE-LIKE PROTEIN 2"/>
    <property type="match status" value="1"/>
</dbReference>
<evidence type="ECO:0000256" key="1">
    <source>
        <dbReference type="SAM" id="MobiDB-lite"/>
    </source>
</evidence>
<dbReference type="GO" id="GO:0000122">
    <property type="term" value="P:negative regulation of transcription by RNA polymerase II"/>
    <property type="evidence" value="ECO:0007669"/>
    <property type="project" value="TreeGrafter"/>
</dbReference>
<dbReference type="Ensembl" id="ENSLAFT00000025344.1">
    <property type="protein sequence ID" value="ENSLAFP00000026510.1"/>
    <property type="gene ID" value="ENSLAFG00000030286.1"/>
</dbReference>
<dbReference type="PANTHER" id="PTHR11736">
    <property type="entry name" value="MELANOMA-ASSOCIATED ANTIGEN MAGE ANTIGEN"/>
    <property type="match status" value="1"/>
</dbReference>
<dbReference type="PROSITE" id="PS50838">
    <property type="entry name" value="MAGE"/>
    <property type="match status" value="1"/>
</dbReference>
<feature type="region of interest" description="Disordered" evidence="1">
    <location>
        <begin position="87"/>
        <end position="176"/>
    </location>
</feature>
<dbReference type="HOGENOM" id="CLU_025717_0_0_1"/>
<dbReference type="eggNOG" id="KOG4562">
    <property type="taxonomic scope" value="Eukaryota"/>
</dbReference>
<proteinExistence type="predicted"/>
<dbReference type="Proteomes" id="UP000007646">
    <property type="component" value="Unassembled WGS sequence"/>
</dbReference>
<feature type="compositionally biased region" description="Polar residues" evidence="1">
    <location>
        <begin position="292"/>
        <end position="305"/>
    </location>
</feature>
<feature type="compositionally biased region" description="Basic residues" evidence="1">
    <location>
        <begin position="306"/>
        <end position="317"/>
    </location>
</feature>
<dbReference type="InParanoid" id="G3UFA2"/>
<feature type="region of interest" description="Disordered" evidence="1">
    <location>
        <begin position="292"/>
        <end position="325"/>
    </location>
</feature>
<reference evidence="3 4" key="1">
    <citation type="submission" date="2009-06" db="EMBL/GenBank/DDBJ databases">
        <title>The Genome Sequence of Loxodonta africana (African elephant).</title>
        <authorList>
            <person name="Di Palma F."/>
            <person name="Heiman D."/>
            <person name="Young S."/>
            <person name="Johnson J."/>
            <person name="Lander E.S."/>
            <person name="Lindblad-Toh K."/>
        </authorList>
    </citation>
    <scope>NUCLEOTIDE SEQUENCE [LARGE SCALE GENOMIC DNA]</scope>
    <source>
        <strain evidence="3 4">Isolate ISIS603380</strain>
    </source>
</reference>
<feature type="region of interest" description="Disordered" evidence="1">
    <location>
        <begin position="1"/>
        <end position="30"/>
    </location>
</feature>
<dbReference type="InterPro" id="IPR041899">
    <property type="entry name" value="MAGE_WH2"/>
</dbReference>
<evidence type="ECO:0000313" key="3">
    <source>
        <dbReference type="Ensembl" id="ENSLAFP00000026510.1"/>
    </source>
</evidence>
<feature type="compositionally biased region" description="Basic and acidic residues" evidence="1">
    <location>
        <begin position="157"/>
        <end position="176"/>
    </location>
</feature>
<dbReference type="InterPro" id="IPR037445">
    <property type="entry name" value="MAGE"/>
</dbReference>
<dbReference type="Gene3D" id="1.10.10.1200">
    <property type="entry name" value="MAGE homology domain, winged helix WH1 motif"/>
    <property type="match status" value="1"/>
</dbReference>
<evidence type="ECO:0000313" key="4">
    <source>
        <dbReference type="Proteomes" id="UP000007646"/>
    </source>
</evidence>
<dbReference type="OMA" id="WEVQSPL"/>
<dbReference type="GeneTree" id="ENSGT00940000163006"/>
<dbReference type="InterPro" id="IPR002190">
    <property type="entry name" value="MHD_dom"/>
</dbReference>
<dbReference type="InterPro" id="IPR041898">
    <property type="entry name" value="MAGE_WH1"/>
</dbReference>
<dbReference type="Gene3D" id="1.10.10.1210">
    <property type="entry name" value="MAGE homology domain, winged helix WH2 motif"/>
    <property type="match status" value="1"/>
</dbReference>
<sequence>AAPQVRAAPQVQAAPQAPKGQPPVPHELPTSMEFQEVQQTWPAPKTPAHFWQPLPAQEVERQGPQLVQLEQPFQGAPPSQKVLQIQLPTQQAETSGSGSQAELPPLQLQPSWQAPPGAMQAQSAASLGAANFHRGSAKSLMTPPSGESKASSVDPRASSKERRTSSKERRTPSKDRMIFAGTFCAPRAVSTARAYLPTAWKNPPGTSETFTATSRVFPATSPIYPASSVTFKGPTVTSETPKSLPLALQNPFACEEALPAVSWVPQPNSNASKAWKSAPTFLMASAAVPRATATNDEVSKTSQQRRSGKVARKKKHLNAQEDSSGHMLALHDWQAPRPWSNLNLSDWEVQSPLQVLGDWEGLSVSCGLSGWEGPSTSRILSGWEGPSTSWALNAWECPSTSRVLSVWESSGKPEPLIFSEVPSLSQELGATQAEPKLETQPLSPLDERANALVQFLLVKEQAKLPIKRSEMVKVIIREYKDECLDIINRASHKLECAFGYQLKEIDPKNHSYIIINKLAHRKYEPVASYLDTPKLGLLMVVLSLIFMRGNCVKDHLVFDFLTKLGLDNGETHGFFGNTKKLITEVFVRQRYLDYRRVPYTEPAEYVFLWGPRAFLETSKMLVLRFVARLHKRDPQCWPFHYLEALAECEAEDLEDDEAEAGDNAGGPTSSSPPR</sequence>
<protein>
    <recommendedName>
        <fullName evidence="2">MAGE domain-containing protein</fullName>
    </recommendedName>
</protein>
<dbReference type="GO" id="GO:0005634">
    <property type="term" value="C:nucleus"/>
    <property type="evidence" value="ECO:0007669"/>
    <property type="project" value="TreeGrafter"/>
</dbReference>
<feature type="region of interest" description="Disordered" evidence="1">
    <location>
        <begin position="652"/>
        <end position="674"/>
    </location>
</feature>
<feature type="compositionally biased region" description="Polar residues" evidence="1">
    <location>
        <begin position="87"/>
        <end position="100"/>
    </location>
</feature>
<dbReference type="Pfam" id="PF01454">
    <property type="entry name" value="MAGE"/>
    <property type="match status" value="1"/>
</dbReference>
<dbReference type="AlphaFoldDB" id="G3UFA2"/>